<reference evidence="3" key="1">
    <citation type="submission" date="2022-06" db="EMBL/GenBank/DDBJ databases">
        <title>Alkalicoccobacillus porphyridii sp. nov., isolated from a marine red alga, Porphyridium purpureum and reclassification of Shouchella plakortidis and Shouchella gibsonii as Alkalicoccobacillus plakortidis comb. nov. and Alkalicoccobacillus gibsonii comb. nov.</title>
        <authorList>
            <person name="Kim K.H."/>
            <person name="Lee J.K."/>
            <person name="Han D.M."/>
            <person name="Baek J.H."/>
            <person name="Jeon C.O."/>
        </authorList>
    </citation>
    <scope>NUCLEOTIDE SEQUENCE</scope>
    <source>
        <strain evidence="3">DSM 19153</strain>
    </source>
</reference>
<protein>
    <submittedName>
        <fullName evidence="3">HAD family hydrolase</fullName>
    </submittedName>
</protein>
<dbReference type="InterPro" id="IPR036412">
    <property type="entry name" value="HAD-like_sf"/>
</dbReference>
<dbReference type="EMBL" id="JAMQJY010000001">
    <property type="protein sequence ID" value="MCM2676335.1"/>
    <property type="molecule type" value="Genomic_DNA"/>
</dbReference>
<dbReference type="PANTHER" id="PTHR43434:SF1">
    <property type="entry name" value="PHOSPHOGLYCOLATE PHOSPHATASE"/>
    <property type="match status" value="1"/>
</dbReference>
<dbReference type="NCBIfam" id="TIGR01549">
    <property type="entry name" value="HAD-SF-IA-v1"/>
    <property type="match status" value="1"/>
</dbReference>
<name>A0ABT0XKS7_9BACI</name>
<dbReference type="PANTHER" id="PTHR43434">
    <property type="entry name" value="PHOSPHOGLYCOLATE PHOSPHATASE"/>
    <property type="match status" value="1"/>
</dbReference>
<organism evidence="3 4">
    <name type="scientific">Alkalicoccobacillus plakortidis</name>
    <dbReference type="NCBI Taxonomy" id="444060"/>
    <lineage>
        <taxon>Bacteria</taxon>
        <taxon>Bacillati</taxon>
        <taxon>Bacillota</taxon>
        <taxon>Bacilli</taxon>
        <taxon>Bacillales</taxon>
        <taxon>Bacillaceae</taxon>
        <taxon>Alkalicoccobacillus</taxon>
    </lineage>
</organism>
<keyword evidence="1 3" id="KW-0378">Hydrolase</keyword>
<dbReference type="SFLD" id="SFLDG01129">
    <property type="entry name" value="C1.5:_HAD__Beta-PGM__Phosphata"/>
    <property type="match status" value="1"/>
</dbReference>
<evidence type="ECO:0000256" key="2">
    <source>
        <dbReference type="ARBA" id="ARBA00022842"/>
    </source>
</evidence>
<comment type="caution">
    <text evidence="3">The sequence shown here is derived from an EMBL/GenBank/DDBJ whole genome shotgun (WGS) entry which is preliminary data.</text>
</comment>
<dbReference type="Proteomes" id="UP001203665">
    <property type="component" value="Unassembled WGS sequence"/>
</dbReference>
<dbReference type="SUPFAM" id="SSF56784">
    <property type="entry name" value="HAD-like"/>
    <property type="match status" value="1"/>
</dbReference>
<sequence>MTVKGIIFDKDGTLIRFESVWIDATYQVIDSLADTFGHADDDHLKEKLAKSIGLNGNDVSEHGFLASGTTKDFAAAFADILHVPESSVLKEVNQAYDEEIEHKLERIEAIGDLPKLFESLKQAGYRLGVITADNYYSTNATLKKLGIYEYIDFIGTADLYNKKPERQAMDAFCQKMNLSPNEVIHVGDTDVDLAFSKHCLHGIGVLSGVGTFPTLSTYTDYIIKDVHELWTETNTLICEN</sequence>
<dbReference type="SFLD" id="SFLDS00003">
    <property type="entry name" value="Haloacid_Dehalogenase"/>
    <property type="match status" value="1"/>
</dbReference>
<dbReference type="Gene3D" id="3.40.50.1000">
    <property type="entry name" value="HAD superfamily/HAD-like"/>
    <property type="match status" value="1"/>
</dbReference>
<dbReference type="Pfam" id="PF00702">
    <property type="entry name" value="Hydrolase"/>
    <property type="match status" value="1"/>
</dbReference>
<gene>
    <name evidence="3" type="ORF">NDM98_13090</name>
</gene>
<dbReference type="CDD" id="cd01427">
    <property type="entry name" value="HAD_like"/>
    <property type="match status" value="1"/>
</dbReference>
<accession>A0ABT0XKS7</accession>
<evidence type="ECO:0000313" key="3">
    <source>
        <dbReference type="EMBL" id="MCM2676335.1"/>
    </source>
</evidence>
<dbReference type="InterPro" id="IPR050155">
    <property type="entry name" value="HAD-like_hydrolase_sf"/>
</dbReference>
<keyword evidence="4" id="KW-1185">Reference proteome</keyword>
<evidence type="ECO:0000313" key="4">
    <source>
        <dbReference type="Proteomes" id="UP001203665"/>
    </source>
</evidence>
<dbReference type="InterPro" id="IPR023214">
    <property type="entry name" value="HAD_sf"/>
</dbReference>
<dbReference type="InterPro" id="IPR006439">
    <property type="entry name" value="HAD-SF_hydro_IA"/>
</dbReference>
<dbReference type="Gene3D" id="1.10.150.520">
    <property type="match status" value="1"/>
</dbReference>
<proteinExistence type="predicted"/>
<evidence type="ECO:0000256" key="1">
    <source>
        <dbReference type="ARBA" id="ARBA00022801"/>
    </source>
</evidence>
<dbReference type="GO" id="GO:0016787">
    <property type="term" value="F:hydrolase activity"/>
    <property type="evidence" value="ECO:0007669"/>
    <property type="project" value="UniProtKB-KW"/>
</dbReference>
<keyword evidence="2" id="KW-0460">Magnesium</keyword>
<dbReference type="RefSeq" id="WP_251608327.1">
    <property type="nucleotide sequence ID" value="NZ_JAMQJY010000001.1"/>
</dbReference>